<keyword evidence="11" id="KW-1185">Reference proteome</keyword>
<dbReference type="Pfam" id="PF07678">
    <property type="entry name" value="TED_complement"/>
    <property type="match status" value="1"/>
</dbReference>
<dbReference type="InterPro" id="IPR019742">
    <property type="entry name" value="MacrogloblnA2_CS"/>
</dbReference>
<dbReference type="InterPro" id="IPR050473">
    <property type="entry name" value="A2M/Complement_sys"/>
</dbReference>
<dbReference type="InterPro" id="IPR009048">
    <property type="entry name" value="A-macroglobulin_rcpt-bd"/>
</dbReference>
<evidence type="ECO:0000256" key="1">
    <source>
        <dbReference type="ARBA" id="ARBA00022729"/>
    </source>
</evidence>
<evidence type="ECO:0000259" key="8">
    <source>
        <dbReference type="SMART" id="SM01359"/>
    </source>
</evidence>
<reference evidence="10 11" key="1">
    <citation type="submission" date="2019-07" db="EMBL/GenBank/DDBJ databases">
        <title>Draft genome assembly of a fouling barnacle, Amphibalanus amphitrite (Darwin, 1854): The first reference genome for Thecostraca.</title>
        <authorList>
            <person name="Kim W."/>
        </authorList>
    </citation>
    <scope>NUCLEOTIDE SEQUENCE [LARGE SCALE GENOMIC DNA]</scope>
    <source>
        <strain evidence="10">SNU_AA5</strain>
        <tissue evidence="10">Soma without cirri and trophi</tissue>
    </source>
</reference>
<dbReference type="InterPro" id="IPR036595">
    <property type="entry name" value="A-macroglobulin_rcpt-bd_sf"/>
</dbReference>
<evidence type="ECO:0000256" key="4">
    <source>
        <dbReference type="ARBA" id="ARBA00057615"/>
    </source>
</evidence>
<accession>A0A6A4VBF0</accession>
<dbReference type="SUPFAM" id="SSF49410">
    <property type="entry name" value="Alpha-macroglobulin receptor domain"/>
    <property type="match status" value="1"/>
</dbReference>
<dbReference type="EMBL" id="VIIS01001953">
    <property type="protein sequence ID" value="KAF0290469.1"/>
    <property type="molecule type" value="Genomic_DNA"/>
</dbReference>
<keyword evidence="1 7" id="KW-0732">Signal</keyword>
<comment type="function">
    <text evidence="4">Binds covalently through a thioester bond to the pathogen surface resulting in pathogen clearance.</text>
</comment>
<dbReference type="Pfam" id="PF07703">
    <property type="entry name" value="A2M_BRD"/>
    <property type="match status" value="1"/>
</dbReference>
<dbReference type="SMART" id="SM01359">
    <property type="entry name" value="A2M_N_2"/>
    <property type="match status" value="1"/>
</dbReference>
<evidence type="ECO:0000259" key="9">
    <source>
        <dbReference type="SMART" id="SM01361"/>
    </source>
</evidence>
<dbReference type="InterPro" id="IPR047565">
    <property type="entry name" value="Alpha-macroglob_thiol-ester_cl"/>
</dbReference>
<dbReference type="Proteomes" id="UP000440578">
    <property type="component" value="Unassembled WGS sequence"/>
</dbReference>
<dbReference type="InterPro" id="IPR041555">
    <property type="entry name" value="MG3"/>
</dbReference>
<keyword evidence="2" id="KW-1015">Disulfide bond</keyword>
<dbReference type="Gene3D" id="2.60.40.690">
    <property type="entry name" value="Alpha-macroglobulin, receptor-binding domain"/>
    <property type="match status" value="1"/>
</dbReference>
<dbReference type="OrthoDB" id="9998011at2759"/>
<dbReference type="InterPro" id="IPR002890">
    <property type="entry name" value="MG2"/>
</dbReference>
<evidence type="ECO:0000256" key="2">
    <source>
        <dbReference type="ARBA" id="ARBA00023157"/>
    </source>
</evidence>
<organism evidence="10 11">
    <name type="scientific">Amphibalanus amphitrite</name>
    <name type="common">Striped barnacle</name>
    <name type="synonym">Balanus amphitrite</name>
    <dbReference type="NCBI Taxonomy" id="1232801"/>
    <lineage>
        <taxon>Eukaryota</taxon>
        <taxon>Metazoa</taxon>
        <taxon>Ecdysozoa</taxon>
        <taxon>Arthropoda</taxon>
        <taxon>Crustacea</taxon>
        <taxon>Multicrustacea</taxon>
        <taxon>Cirripedia</taxon>
        <taxon>Thoracica</taxon>
        <taxon>Thoracicalcarea</taxon>
        <taxon>Balanomorpha</taxon>
        <taxon>Balanoidea</taxon>
        <taxon>Balanidae</taxon>
        <taxon>Amphibalaninae</taxon>
        <taxon>Amphibalanus</taxon>
    </lineage>
</organism>
<dbReference type="SMART" id="SM01419">
    <property type="entry name" value="Thiol-ester_cl"/>
    <property type="match status" value="1"/>
</dbReference>
<dbReference type="InterPro" id="IPR008930">
    <property type="entry name" value="Terpenoid_cyclase/PrenylTrfase"/>
</dbReference>
<feature type="chain" id="PRO_5025648068" description="TEP1-F" evidence="7">
    <location>
        <begin position="25"/>
        <end position="1162"/>
    </location>
</feature>
<dbReference type="SUPFAM" id="SSF48239">
    <property type="entry name" value="Terpenoid cyclases/Protein prenyltransferases"/>
    <property type="match status" value="1"/>
</dbReference>
<feature type="signal peptide" evidence="7">
    <location>
        <begin position="1"/>
        <end position="24"/>
    </location>
</feature>
<dbReference type="Gene3D" id="1.50.10.20">
    <property type="match status" value="1"/>
</dbReference>
<evidence type="ECO:0000256" key="3">
    <source>
        <dbReference type="ARBA" id="ARBA00023180"/>
    </source>
</evidence>
<name>A0A6A4VBF0_AMPAM</name>
<evidence type="ECO:0000313" key="11">
    <source>
        <dbReference type="Proteomes" id="UP000440578"/>
    </source>
</evidence>
<dbReference type="GO" id="GO:0004866">
    <property type="term" value="F:endopeptidase inhibitor activity"/>
    <property type="evidence" value="ECO:0007669"/>
    <property type="project" value="InterPro"/>
</dbReference>
<evidence type="ECO:0000313" key="10">
    <source>
        <dbReference type="EMBL" id="KAF0290469.1"/>
    </source>
</evidence>
<evidence type="ECO:0000256" key="5">
    <source>
        <dbReference type="ARBA" id="ARBA00063781"/>
    </source>
</evidence>
<dbReference type="PROSITE" id="PS00477">
    <property type="entry name" value="ALPHA_2_MACROGLOBULIN"/>
    <property type="match status" value="1"/>
</dbReference>
<dbReference type="InterPro" id="IPR011626">
    <property type="entry name" value="Alpha-macroglobulin_TED"/>
</dbReference>
<keyword evidence="3" id="KW-0325">Glycoprotein</keyword>
<comment type="subunit">
    <text evidence="5">Heterodimer of a TEP1-N chain and an TEP1-C chain non-covalently linked. Forms a complex composed of TEP1-N and TEP1-C heterodimer, LRIM1 and APL1C; the interaction stabilizes TEP1-N and TEP1-C heterodimer, prevents its binding to tissues while circulating in the hemolymph and protects the thioester bond from hydrolysis. Mature TEP1 and to a lesser extent full-length TEP1 interact with SPCLIP1; the interaction is induced by microbial infection.</text>
</comment>
<dbReference type="PANTHER" id="PTHR11412">
    <property type="entry name" value="MACROGLOBULIN / COMPLEMENT"/>
    <property type="match status" value="1"/>
</dbReference>
<evidence type="ECO:0000256" key="6">
    <source>
        <dbReference type="ARBA" id="ARBA00078071"/>
    </source>
</evidence>
<dbReference type="Gene3D" id="2.60.40.1930">
    <property type="match status" value="2"/>
</dbReference>
<dbReference type="PANTHER" id="PTHR11412:SF171">
    <property type="entry name" value="PREGNANCY ZONE PROTEIN-LIKE PROTEIN"/>
    <property type="match status" value="1"/>
</dbReference>
<gene>
    <name evidence="10" type="primary">Mug2_1</name>
    <name evidence="10" type="ORF">FJT64_001221</name>
</gene>
<feature type="domain" description="Alpha-macroglobulin receptor-binding" evidence="9">
    <location>
        <begin position="1069"/>
        <end position="1156"/>
    </location>
</feature>
<protein>
    <recommendedName>
        <fullName evidence="6">TEP1-F</fullName>
    </recommendedName>
</protein>
<dbReference type="GO" id="GO:0005615">
    <property type="term" value="C:extracellular space"/>
    <property type="evidence" value="ECO:0007669"/>
    <property type="project" value="InterPro"/>
</dbReference>
<dbReference type="AlphaFoldDB" id="A0A6A4VBF0"/>
<dbReference type="Gene3D" id="2.60.120.1540">
    <property type="match status" value="1"/>
</dbReference>
<dbReference type="InterPro" id="IPR011625">
    <property type="entry name" value="A2M_N_BRD"/>
</dbReference>
<dbReference type="Pfam" id="PF01835">
    <property type="entry name" value="MG2"/>
    <property type="match status" value="1"/>
</dbReference>
<dbReference type="SMART" id="SM01361">
    <property type="entry name" value="A2M_recep"/>
    <property type="match status" value="1"/>
</dbReference>
<dbReference type="Pfam" id="PF17791">
    <property type="entry name" value="MG3"/>
    <property type="match status" value="1"/>
</dbReference>
<proteinExistence type="predicted"/>
<evidence type="ECO:0000256" key="7">
    <source>
        <dbReference type="SAM" id="SignalP"/>
    </source>
</evidence>
<dbReference type="Gene3D" id="2.20.130.20">
    <property type="match status" value="1"/>
</dbReference>
<dbReference type="FunFam" id="2.60.40.1930:FF:000001">
    <property type="entry name" value="CD109 isoform 3"/>
    <property type="match status" value="1"/>
</dbReference>
<sequence>MARPRLPPSLLLPLLLLQASDTFAGIVDSGALLVAPKVWRAGSEERVCVTVFNVPSQTRTLIESEPSADRSISANFEPVTGDTRRRLSNILSLLRSGDRIAERRPARTTVSSAPAPIREHRSSRISRRTVEVFVGFANSKNGRSVFEDSKHVPAGSGATTSCFGVSVPETLKASYIYVKVQGKTAVWSKVRVEPKVLVTLVQTDKAKYRPGQTVKLRVLSLRQDFTALDDTIKEIWITAPEGTRLAQWLDVRMDVGLVQKEFQLTQEPPLGRWTIHVRRGDGATTKQSFDVEEFVPPRFELDVNVPGVLYRDSRVLTVKVCAKYTFGKPLVAADVRLVITNSSGRVIYVVPAQYDEIAYITFKGRTLGTEQRFSLPLVRAWYSPSESFLLIDARSLLGGVKCGQTVTVDVRRSANFRADAMRYLVLARGDIVGDGPVHSNSVRIVINSRMAPSFRLLVYAVTDQGEVVADSKVVRVAPCLPNKVSVSWSAAQVRPGDTASLTVTGSPGSLCGVDAVDRSAQLLGTSNTVSVGKVFSQLSVILRLEDVPGVQLQGQRERALCVGTDQPSVSTFPVLFTELGQRSLVVSVRATGAACGRPNDIGVQSDALVRDILVKPEGFPQEEALTERVCAKEGGSNTHVFELGFSPRVVPGSSRAVVSIYGDPLGQAITQLTGLESLVKVPHGCGEQNMVYLVPNILVHQYMKAKDMLSAELKKKTVDNMLSGYQRQLRYRHSDGSYSAFGESRWRRTQGSLWLTVYVMRWFAVARKLVPIDAEDLAASRRWVEQHQRSDGCFNRVGWLYDKAMSGGVADGGRLALTAFTVLALLEADSGSAALRRAVRCLRDGTPSGLYAQVLVAHALLEAGERAAAEAAVPGLLRRAVRGEDSLHWRSGRSSRWSGSSALDVEITAYMTLTLLRLGGHETDVAAAVRWLDRRRNGHGGWVSTQDTVVALSALVAVERRSSELKAHKVDVTVTSGNTFRRQFQVTASNRLLHQQAELRPLQLPTTVSVTAAGSGCIMAQTVLRYSLKETKAKQAFQIKHDIRPAQTGLCQTFILQICASYTTADAASNMAIIEIEMLSGFVAIDYVLQELVRSNVIRRWEVRQAVLALYFDQLVKKTLCFDVHVLQEAVVQRLKPATIAVYDYYTTEHRLETEYRLPACG</sequence>
<comment type="caution">
    <text evidence="10">The sequence shown here is derived from an EMBL/GenBank/DDBJ whole genome shotgun (WGS) entry which is preliminary data.</text>
</comment>
<feature type="domain" description="Alpha-2-macroglobulin bait region" evidence="8">
    <location>
        <begin position="391"/>
        <end position="523"/>
    </location>
</feature>
<dbReference type="Pfam" id="PF07677">
    <property type="entry name" value="A2M_recep"/>
    <property type="match status" value="1"/>
</dbReference>